<dbReference type="GO" id="GO:0016151">
    <property type="term" value="F:nickel cation binding"/>
    <property type="evidence" value="ECO:0007669"/>
    <property type="project" value="InterPro"/>
</dbReference>
<organism evidence="3 4">
    <name type="scientific">Armillaria ostoyae</name>
    <name type="common">Armillaria root rot fungus</name>
    <dbReference type="NCBI Taxonomy" id="47428"/>
    <lineage>
        <taxon>Eukaryota</taxon>
        <taxon>Fungi</taxon>
        <taxon>Dikarya</taxon>
        <taxon>Basidiomycota</taxon>
        <taxon>Agaricomycotina</taxon>
        <taxon>Agaricomycetes</taxon>
        <taxon>Agaricomycetidae</taxon>
        <taxon>Agaricales</taxon>
        <taxon>Marasmiineae</taxon>
        <taxon>Physalacriaceae</taxon>
        <taxon>Armillaria</taxon>
    </lineage>
</organism>
<gene>
    <name evidence="3" type="ORF">ARMOST_08887</name>
</gene>
<evidence type="ECO:0000313" key="3">
    <source>
        <dbReference type="EMBL" id="SJL05519.1"/>
    </source>
</evidence>
<comment type="similarity">
    <text evidence="1">Belongs to the UreD family.</text>
</comment>
<keyword evidence="2" id="KW-0143">Chaperone</keyword>
<dbReference type="Pfam" id="PF01774">
    <property type="entry name" value="UreD"/>
    <property type="match status" value="1"/>
</dbReference>
<dbReference type="EMBL" id="FUEG01000006">
    <property type="protein sequence ID" value="SJL05519.1"/>
    <property type="molecule type" value="Genomic_DNA"/>
</dbReference>
<dbReference type="STRING" id="47428.A0A284R9Z8"/>
<evidence type="ECO:0000313" key="4">
    <source>
        <dbReference type="Proteomes" id="UP000219338"/>
    </source>
</evidence>
<dbReference type="PANTHER" id="PTHR33643:SF1">
    <property type="entry name" value="UREASE ACCESSORY PROTEIN D"/>
    <property type="match status" value="1"/>
</dbReference>
<reference evidence="4" key="1">
    <citation type="journal article" date="2017" name="Nat. Ecol. Evol.">
        <title>Genome expansion and lineage-specific genetic innovations in the forest pathogenic fungi Armillaria.</title>
        <authorList>
            <person name="Sipos G."/>
            <person name="Prasanna A.N."/>
            <person name="Walter M.C."/>
            <person name="O'Connor E."/>
            <person name="Balint B."/>
            <person name="Krizsan K."/>
            <person name="Kiss B."/>
            <person name="Hess J."/>
            <person name="Varga T."/>
            <person name="Slot J."/>
            <person name="Riley R."/>
            <person name="Boka B."/>
            <person name="Rigling D."/>
            <person name="Barry K."/>
            <person name="Lee J."/>
            <person name="Mihaltcheva S."/>
            <person name="LaButti K."/>
            <person name="Lipzen A."/>
            <person name="Waldron R."/>
            <person name="Moloney N.M."/>
            <person name="Sperisen C."/>
            <person name="Kredics L."/>
            <person name="Vagvoelgyi C."/>
            <person name="Patrignani A."/>
            <person name="Fitzpatrick D."/>
            <person name="Nagy I."/>
            <person name="Doyle S."/>
            <person name="Anderson J.B."/>
            <person name="Grigoriev I.V."/>
            <person name="Gueldener U."/>
            <person name="Muensterkoetter M."/>
            <person name="Nagy L.G."/>
        </authorList>
    </citation>
    <scope>NUCLEOTIDE SEQUENCE [LARGE SCALE GENOMIC DNA]</scope>
    <source>
        <strain evidence="4">C18/9</strain>
    </source>
</reference>
<dbReference type="OMA" id="CFRSASY"/>
<proteinExistence type="inferred from homology"/>
<dbReference type="OrthoDB" id="5550464at2759"/>
<accession>A0A284R9Z8</accession>
<dbReference type="PANTHER" id="PTHR33643">
    <property type="entry name" value="UREASE ACCESSORY PROTEIN D"/>
    <property type="match status" value="1"/>
</dbReference>
<dbReference type="HAMAP" id="MF_01384">
    <property type="entry name" value="UreD"/>
    <property type="match status" value="1"/>
</dbReference>
<sequence length="305" mass="33494">MPAISKIRAGGGRISLSCHGSAAVFSELSSTYPLKLLSPRIAEDGVAVVYILTYGGGLVSGDQVNLSVDIGEKSKLVILSQGSTKVFKTRPGHRLASVQPDPHHLPPTTQIMTFVVNPNASLFLLPDPVTCFRSASYNQVQTFHLMADASAVILDWVTSGRRSLGEEWVFSRYYSVNEVLVDGKRIAKDAMLLDDSQIDAKPLPERALAEKLRPYSCYATLFLVGPQVQAVIAELVRRYQAISVMKMKSPDKVIWSLSPITGNDYTSVIVRVAGEETEDVKGWLGEALEPVRHCIGKDVYRQVFR</sequence>
<name>A0A284R9Z8_ARMOS</name>
<protein>
    <recommendedName>
        <fullName evidence="5">Urease accessory protein UreD</fullName>
    </recommendedName>
</protein>
<dbReference type="Proteomes" id="UP000219338">
    <property type="component" value="Unassembled WGS sequence"/>
</dbReference>
<evidence type="ECO:0000256" key="2">
    <source>
        <dbReference type="ARBA" id="ARBA00023186"/>
    </source>
</evidence>
<evidence type="ECO:0000256" key="1">
    <source>
        <dbReference type="ARBA" id="ARBA00007177"/>
    </source>
</evidence>
<keyword evidence="4" id="KW-1185">Reference proteome</keyword>
<dbReference type="InterPro" id="IPR002669">
    <property type="entry name" value="UreD"/>
</dbReference>
<evidence type="ECO:0008006" key="5">
    <source>
        <dbReference type="Google" id="ProtNLM"/>
    </source>
</evidence>
<dbReference type="AlphaFoldDB" id="A0A284R9Z8"/>